<dbReference type="NCBIfam" id="NF033540">
    <property type="entry name" value="transpos_IS701"/>
    <property type="match status" value="1"/>
</dbReference>
<evidence type="ECO:0000259" key="1">
    <source>
        <dbReference type="Pfam" id="PF13546"/>
    </source>
</evidence>
<dbReference type="PANTHER" id="PTHR33627:SF1">
    <property type="entry name" value="TRANSPOSASE"/>
    <property type="match status" value="1"/>
</dbReference>
<organism evidence="2 3">
    <name type="scientific">Pseudaminobacter salicylatoxidans</name>
    <dbReference type="NCBI Taxonomy" id="93369"/>
    <lineage>
        <taxon>Bacteria</taxon>
        <taxon>Pseudomonadati</taxon>
        <taxon>Pseudomonadota</taxon>
        <taxon>Alphaproteobacteria</taxon>
        <taxon>Hyphomicrobiales</taxon>
        <taxon>Phyllobacteriaceae</taxon>
        <taxon>Pseudaminobacter</taxon>
    </lineage>
</organism>
<accession>A0A316C1Z8</accession>
<dbReference type="AlphaFoldDB" id="A0A316C1Z8"/>
<protein>
    <submittedName>
        <fullName evidence="2">SRSO17 transposase</fullName>
    </submittedName>
</protein>
<dbReference type="Proteomes" id="UP000245396">
    <property type="component" value="Unassembled WGS sequence"/>
</dbReference>
<proteinExistence type="predicted"/>
<dbReference type="EMBL" id="QGGG01000008">
    <property type="protein sequence ID" value="PWJ83762.1"/>
    <property type="molecule type" value="Genomic_DNA"/>
</dbReference>
<dbReference type="PANTHER" id="PTHR33627">
    <property type="entry name" value="TRANSPOSASE"/>
    <property type="match status" value="1"/>
</dbReference>
<feature type="domain" description="Transposase IS701-like DDE" evidence="1">
    <location>
        <begin position="35"/>
        <end position="235"/>
    </location>
</feature>
<sequence>MTGLSIEATLELWVSSLRDVKTRMRPLFTQERIAVSAGQFLDGLLGDERRKTGWMRAEAAGDAGPWRQQAILGRGQWDADALRDIVRDYALETLADPGAVLVLDETGFLKQGKASCGVGRQYTGSAGKITNCQIGVFASYVSRHGHAFIDRALYLPKAWTDDAARMARSHVPDNTDFATKPALALAMIERAIATNVPFSWVAADSVYGVGDIEMALKRAAKGYVLGVNANHPFRAWGKPLAVAGTAKDIAESLPEDAWQRLSAGEGTKGARLHDWVYLDLADLDADDFDATFPGIWTRGLLIRRNIADGDLAFFSTWCPAGTSIETLVTVEGHRWAIEDSFESAKNELGLDHNETRSWHGWHRHVSLVMLAFAMMAAIRHHANVAPPPKTMWTSRRSTGN</sequence>
<dbReference type="Pfam" id="PF13546">
    <property type="entry name" value="DDE_5"/>
    <property type="match status" value="1"/>
</dbReference>
<keyword evidence="3" id="KW-1185">Reference proteome</keyword>
<dbReference type="InterPro" id="IPR012337">
    <property type="entry name" value="RNaseH-like_sf"/>
</dbReference>
<gene>
    <name evidence="2" type="ORF">C7441_108156</name>
</gene>
<name>A0A316C1Z8_PSESE</name>
<reference evidence="2 3" key="1">
    <citation type="submission" date="2018-05" db="EMBL/GenBank/DDBJ databases">
        <title>Genomic Encyclopedia of Type Strains, Phase IV (KMG-IV): sequencing the most valuable type-strain genomes for metagenomic binning, comparative biology and taxonomic classification.</title>
        <authorList>
            <person name="Goeker M."/>
        </authorList>
    </citation>
    <scope>NUCLEOTIDE SEQUENCE [LARGE SCALE GENOMIC DNA]</scope>
    <source>
        <strain evidence="2 3">DSM 6986</strain>
    </source>
</reference>
<comment type="caution">
    <text evidence="2">The sequence shown here is derived from an EMBL/GenBank/DDBJ whole genome shotgun (WGS) entry which is preliminary data.</text>
</comment>
<dbReference type="InterPro" id="IPR038721">
    <property type="entry name" value="IS701-like_DDE_dom"/>
</dbReference>
<dbReference type="SUPFAM" id="SSF53098">
    <property type="entry name" value="Ribonuclease H-like"/>
    <property type="match status" value="1"/>
</dbReference>
<evidence type="ECO:0000313" key="2">
    <source>
        <dbReference type="EMBL" id="PWJ83762.1"/>
    </source>
</evidence>
<dbReference type="InterPro" id="IPR039365">
    <property type="entry name" value="IS701-like"/>
</dbReference>
<evidence type="ECO:0000313" key="3">
    <source>
        <dbReference type="Proteomes" id="UP000245396"/>
    </source>
</evidence>